<name>A0A6C0J8I4_9ZZZZ</name>
<evidence type="ECO:0000256" key="1">
    <source>
        <dbReference type="SAM" id="MobiDB-lite"/>
    </source>
</evidence>
<keyword evidence="2" id="KW-0472">Membrane</keyword>
<accession>A0A6C0J8I4</accession>
<evidence type="ECO:0000256" key="2">
    <source>
        <dbReference type="SAM" id="Phobius"/>
    </source>
</evidence>
<evidence type="ECO:0000313" key="3">
    <source>
        <dbReference type="EMBL" id="QHT99943.1"/>
    </source>
</evidence>
<dbReference type="AlphaFoldDB" id="A0A6C0J8I4"/>
<keyword evidence="2" id="KW-0812">Transmembrane</keyword>
<keyword evidence="2" id="KW-1133">Transmembrane helix</keyword>
<feature type="transmembrane region" description="Helical" evidence="2">
    <location>
        <begin position="130"/>
        <end position="153"/>
    </location>
</feature>
<sequence length="237" mass="25892">MAQATTPGGFSFSTKPAEAGHVPAAGPIKTITSVEIRTSKDAIDVMDMLPKPCGGVVKFDVMPIYKSLREKKLLTTTEEEDTTLGFPTVQLAITYTDAEGSHDDSYKLTEHVEIGEYSTMGRVYCVPQSVAWSFSMYAAMGTIGFMILMAWVVNVVYSWRLWDSAYIDFGLKAVNPNDERFGDLGGILARLTSYVAFAPTKFVMAIIAAVAPVGTFFVNLFIYFFVINKADALAGRA</sequence>
<dbReference type="EMBL" id="MN740319">
    <property type="protein sequence ID" value="QHT99943.1"/>
    <property type="molecule type" value="Genomic_DNA"/>
</dbReference>
<reference evidence="3" key="1">
    <citation type="journal article" date="2020" name="Nature">
        <title>Giant virus diversity and host interactions through global metagenomics.</title>
        <authorList>
            <person name="Schulz F."/>
            <person name="Roux S."/>
            <person name="Paez-Espino D."/>
            <person name="Jungbluth S."/>
            <person name="Walsh D.A."/>
            <person name="Denef V.J."/>
            <person name="McMahon K.D."/>
            <person name="Konstantinidis K.T."/>
            <person name="Eloe-Fadrosh E.A."/>
            <person name="Kyrpides N.C."/>
            <person name="Woyke T."/>
        </authorList>
    </citation>
    <scope>NUCLEOTIDE SEQUENCE</scope>
    <source>
        <strain evidence="3">GVMAG-M-3300025778-1</strain>
    </source>
</reference>
<protein>
    <submittedName>
        <fullName evidence="3">Uncharacterized protein</fullName>
    </submittedName>
</protein>
<feature type="compositionally biased region" description="Polar residues" evidence="1">
    <location>
        <begin position="1"/>
        <end position="14"/>
    </location>
</feature>
<organism evidence="3">
    <name type="scientific">viral metagenome</name>
    <dbReference type="NCBI Taxonomy" id="1070528"/>
    <lineage>
        <taxon>unclassified sequences</taxon>
        <taxon>metagenomes</taxon>
        <taxon>organismal metagenomes</taxon>
    </lineage>
</organism>
<proteinExistence type="predicted"/>
<feature type="region of interest" description="Disordered" evidence="1">
    <location>
        <begin position="1"/>
        <end position="24"/>
    </location>
</feature>
<feature type="transmembrane region" description="Helical" evidence="2">
    <location>
        <begin position="202"/>
        <end position="226"/>
    </location>
</feature>